<dbReference type="SUPFAM" id="SSF47413">
    <property type="entry name" value="lambda repressor-like DNA-binding domains"/>
    <property type="match status" value="1"/>
</dbReference>
<protein>
    <submittedName>
        <fullName evidence="4">Helix-turn-helix protein</fullName>
    </submittedName>
</protein>
<dbReference type="STRING" id="1650663.GCA_001486665_00152"/>
<dbReference type="RefSeq" id="WP_058962690.1">
    <property type="nucleotide sequence ID" value="NZ_CABKVM010000011.1"/>
</dbReference>
<keyword evidence="2" id="KW-0812">Transmembrane</keyword>
<dbReference type="PANTHER" id="PTHR46558">
    <property type="entry name" value="TRACRIPTIONAL REGULATORY PROTEIN-RELATED-RELATED"/>
    <property type="match status" value="1"/>
</dbReference>
<dbReference type="InterPro" id="IPR010982">
    <property type="entry name" value="Lambda_DNA-bd_dom_sf"/>
</dbReference>
<dbReference type="AlphaFoldDB" id="A0A4V2QB04"/>
<accession>A0A4V2QB04</accession>
<keyword evidence="2" id="KW-1133">Transmembrane helix</keyword>
<keyword evidence="2" id="KW-0472">Membrane</keyword>
<name>A0A4V2QB04_9FIRM</name>
<gene>
    <name evidence="4" type="ORF">EDD77_12136</name>
</gene>
<sequence>MILAEKIMKLRKAQGWSQEELAARLGVSRQSVSKWESMASMPDLDKILKMSELFGVSTDYLLKDNAAEEEGCAAPLLPEEGPAPRPISLEEANFYLELSERCHKFIALAVALFILSPVPLIAITGMAEYGRIALSEDVAAAVGLLLLFVIVAAGVAILLPSGIKLERYEFLEKEPIAPEYGVAGIVETKREAFAPIYHKGLVVGIVLCILSVVPLFFCMALEAELSCVFAVCLLLALIAVGVYIIVRVACPWESYEKLLEEGDYTREHKAENRRNDPFTGFYWCLITAIYLGSSFYTGHWARTWIIWPVAAVLFAALLALRRMLRPER</sequence>
<evidence type="ECO:0000256" key="2">
    <source>
        <dbReference type="SAM" id="Phobius"/>
    </source>
</evidence>
<dbReference type="Proteomes" id="UP000295184">
    <property type="component" value="Unassembled WGS sequence"/>
</dbReference>
<feature type="transmembrane region" description="Helical" evidence="2">
    <location>
        <begin position="200"/>
        <end position="222"/>
    </location>
</feature>
<proteinExistence type="predicted"/>
<dbReference type="SMART" id="SM00530">
    <property type="entry name" value="HTH_XRE"/>
    <property type="match status" value="1"/>
</dbReference>
<evidence type="ECO:0000313" key="4">
    <source>
        <dbReference type="EMBL" id="TCL54532.1"/>
    </source>
</evidence>
<reference evidence="4 5" key="1">
    <citation type="submission" date="2019-03" db="EMBL/GenBank/DDBJ databases">
        <title>Genomic Encyclopedia of Type Strains, Phase IV (KMG-IV): sequencing the most valuable type-strain genomes for metagenomic binning, comparative biology and taxonomic classification.</title>
        <authorList>
            <person name="Goeker M."/>
        </authorList>
    </citation>
    <scope>NUCLEOTIDE SEQUENCE [LARGE SCALE GENOMIC DNA]</scope>
    <source>
        <strain evidence="4 5">DSM 100451</strain>
    </source>
</reference>
<organism evidence="4 5">
    <name type="scientific">Allofournierella massiliensis</name>
    <dbReference type="NCBI Taxonomy" id="1650663"/>
    <lineage>
        <taxon>Bacteria</taxon>
        <taxon>Bacillati</taxon>
        <taxon>Bacillota</taxon>
        <taxon>Clostridia</taxon>
        <taxon>Eubacteriales</taxon>
        <taxon>Oscillospiraceae</taxon>
        <taxon>Allofournierella</taxon>
    </lineage>
</organism>
<feature type="transmembrane region" description="Helical" evidence="2">
    <location>
        <begin position="228"/>
        <end position="250"/>
    </location>
</feature>
<dbReference type="CDD" id="cd00093">
    <property type="entry name" value="HTH_XRE"/>
    <property type="match status" value="1"/>
</dbReference>
<evidence type="ECO:0000259" key="3">
    <source>
        <dbReference type="PROSITE" id="PS50943"/>
    </source>
</evidence>
<comment type="caution">
    <text evidence="4">The sequence shown here is derived from an EMBL/GenBank/DDBJ whole genome shotgun (WGS) entry which is preliminary data.</text>
</comment>
<feature type="transmembrane region" description="Helical" evidence="2">
    <location>
        <begin position="138"/>
        <end position="159"/>
    </location>
</feature>
<feature type="transmembrane region" description="Helical" evidence="2">
    <location>
        <begin position="105"/>
        <end position="126"/>
    </location>
</feature>
<dbReference type="InterPro" id="IPR001387">
    <property type="entry name" value="Cro/C1-type_HTH"/>
</dbReference>
<feature type="transmembrane region" description="Helical" evidence="2">
    <location>
        <begin position="304"/>
        <end position="320"/>
    </location>
</feature>
<dbReference type="PROSITE" id="PS50943">
    <property type="entry name" value="HTH_CROC1"/>
    <property type="match status" value="1"/>
</dbReference>
<evidence type="ECO:0000256" key="1">
    <source>
        <dbReference type="ARBA" id="ARBA00023125"/>
    </source>
</evidence>
<feature type="transmembrane region" description="Helical" evidence="2">
    <location>
        <begin position="280"/>
        <end position="298"/>
    </location>
</feature>
<dbReference type="PANTHER" id="PTHR46558:SF13">
    <property type="entry name" value="HTH-TYPE TRANSCRIPTIONAL REGULATOR IMMR"/>
    <property type="match status" value="1"/>
</dbReference>
<dbReference type="OrthoDB" id="9815852at2"/>
<dbReference type="Pfam" id="PF01381">
    <property type="entry name" value="HTH_3"/>
    <property type="match status" value="1"/>
</dbReference>
<dbReference type="GO" id="GO:0003677">
    <property type="term" value="F:DNA binding"/>
    <property type="evidence" value="ECO:0007669"/>
    <property type="project" value="UniProtKB-KW"/>
</dbReference>
<evidence type="ECO:0000313" key="5">
    <source>
        <dbReference type="Proteomes" id="UP000295184"/>
    </source>
</evidence>
<keyword evidence="1" id="KW-0238">DNA-binding</keyword>
<dbReference type="EMBL" id="SLUM01000021">
    <property type="protein sequence ID" value="TCL54532.1"/>
    <property type="molecule type" value="Genomic_DNA"/>
</dbReference>
<dbReference type="Gene3D" id="1.10.260.40">
    <property type="entry name" value="lambda repressor-like DNA-binding domains"/>
    <property type="match status" value="1"/>
</dbReference>
<feature type="domain" description="HTH cro/C1-type" evidence="3">
    <location>
        <begin position="7"/>
        <end position="61"/>
    </location>
</feature>
<dbReference type="GeneID" id="97382441"/>